<feature type="compositionally biased region" description="Low complexity" evidence="1">
    <location>
        <begin position="81"/>
        <end position="91"/>
    </location>
</feature>
<dbReference type="HOGENOM" id="CLU_2022433_0_0_4"/>
<proteinExistence type="predicted"/>
<evidence type="ECO:0000313" key="2">
    <source>
        <dbReference type="EMBL" id="ABO58699.1"/>
    </source>
</evidence>
<dbReference type="AlphaFoldDB" id="A4JQZ6"/>
<dbReference type="Proteomes" id="UP000002287">
    <property type="component" value="Chromosome 3"/>
</dbReference>
<evidence type="ECO:0000313" key="3">
    <source>
        <dbReference type="Proteomes" id="UP000002287"/>
    </source>
</evidence>
<evidence type="ECO:0000256" key="1">
    <source>
        <dbReference type="SAM" id="MobiDB-lite"/>
    </source>
</evidence>
<sequence>MDRCVDGDRQSERRTAGKTDATRYGWAWQSAHVVGAIESQRVPVAAVWPADDCQRLRGIFHATRHRTDVTSGASRRHRNSDAPAKSSASSAIRQNAFTDGPSDWTRARLACIKSTGDACPVA</sequence>
<feature type="region of interest" description="Disordered" evidence="1">
    <location>
        <begin position="67"/>
        <end position="102"/>
    </location>
</feature>
<accession>A4JQZ6</accession>
<organism evidence="2 3">
    <name type="scientific">Burkholderia vietnamiensis (strain G4 / LMG 22486)</name>
    <name type="common">Burkholderia cepacia (strain R1808)</name>
    <dbReference type="NCBI Taxonomy" id="269482"/>
    <lineage>
        <taxon>Bacteria</taxon>
        <taxon>Pseudomonadati</taxon>
        <taxon>Pseudomonadota</taxon>
        <taxon>Betaproteobacteria</taxon>
        <taxon>Burkholderiales</taxon>
        <taxon>Burkholderiaceae</taxon>
        <taxon>Burkholderia</taxon>
        <taxon>Burkholderia cepacia complex</taxon>
    </lineage>
</organism>
<reference evidence="3" key="1">
    <citation type="submission" date="2007-03" db="EMBL/GenBank/DDBJ databases">
        <title>Complete sequence of chromosome 3 of Burkholderia vietnamiensis G4.</title>
        <authorList>
            <consortium name="US DOE Joint Genome Institute"/>
            <person name="Copeland A."/>
            <person name="Lucas S."/>
            <person name="Lapidus A."/>
            <person name="Barry K."/>
            <person name="Detter J.C."/>
            <person name="Glavina del Rio T."/>
            <person name="Hammon N."/>
            <person name="Israni S."/>
            <person name="Dalin E."/>
            <person name="Tice H."/>
            <person name="Pitluck S."/>
            <person name="Chain P."/>
            <person name="Malfatti S."/>
            <person name="Shin M."/>
            <person name="Vergez L."/>
            <person name="Schmutz J."/>
            <person name="Larimer F."/>
            <person name="Land M."/>
            <person name="Hauser L."/>
            <person name="Kyrpides N."/>
            <person name="Tiedje J."/>
            <person name="Richardson P."/>
        </authorList>
    </citation>
    <scope>NUCLEOTIDE SEQUENCE [LARGE SCALE GENOMIC DNA]</scope>
    <source>
        <strain evidence="3">G4 / LMG 22486</strain>
    </source>
</reference>
<name>A4JQZ6_BURVG</name>
<gene>
    <name evidence="2" type="ordered locus">Bcep1808_5767</name>
</gene>
<dbReference type="EMBL" id="CP000616">
    <property type="protein sequence ID" value="ABO58699.1"/>
    <property type="molecule type" value="Genomic_DNA"/>
</dbReference>
<protein>
    <submittedName>
        <fullName evidence="2">Uncharacterized protein</fullName>
    </submittedName>
</protein>
<dbReference type="KEGG" id="bvi:Bcep1808_5767"/>